<feature type="domain" description="Solute-binding protein family 5" evidence="4">
    <location>
        <begin position="119"/>
        <end position="522"/>
    </location>
</feature>
<dbReference type="InterPro" id="IPR000914">
    <property type="entry name" value="SBP_5_dom"/>
</dbReference>
<reference evidence="5 6" key="1">
    <citation type="submission" date="2018-05" db="EMBL/GenBank/DDBJ databases">
        <title>Genomic Encyclopedia of Type Strains, Phase IV (KMG-IV): sequencing the most valuable type-strain genomes for metagenomic binning, comparative biology and taxonomic classification.</title>
        <authorList>
            <person name="Goeker M."/>
        </authorList>
    </citation>
    <scope>NUCLEOTIDE SEQUENCE [LARGE SCALE GENOMIC DNA]</scope>
    <source>
        <strain evidence="5 6">DSM 6462</strain>
    </source>
</reference>
<dbReference type="Proteomes" id="UP000248021">
    <property type="component" value="Unassembled WGS sequence"/>
</dbReference>
<dbReference type="Pfam" id="PF00496">
    <property type="entry name" value="SBP_bac_5"/>
    <property type="match status" value="1"/>
</dbReference>
<dbReference type="Gene3D" id="3.40.190.10">
    <property type="entry name" value="Periplasmic binding protein-like II"/>
    <property type="match status" value="1"/>
</dbReference>
<dbReference type="PANTHER" id="PTHR30290:SF64">
    <property type="entry name" value="ABC TRANSPORTER PERIPLASMIC BINDING PROTEIN"/>
    <property type="match status" value="1"/>
</dbReference>
<dbReference type="GO" id="GO:1904680">
    <property type="term" value="F:peptide transmembrane transporter activity"/>
    <property type="evidence" value="ECO:0007669"/>
    <property type="project" value="TreeGrafter"/>
</dbReference>
<dbReference type="PANTHER" id="PTHR30290">
    <property type="entry name" value="PERIPLASMIC BINDING COMPONENT OF ABC TRANSPORTER"/>
    <property type="match status" value="1"/>
</dbReference>
<keyword evidence="6" id="KW-1185">Reference proteome</keyword>
<comment type="caution">
    <text evidence="5">The sequence shown here is derived from an EMBL/GenBank/DDBJ whole genome shotgun (WGS) entry which is preliminary data.</text>
</comment>
<dbReference type="GO" id="GO:0030288">
    <property type="term" value="C:outer membrane-bounded periplasmic space"/>
    <property type="evidence" value="ECO:0007669"/>
    <property type="project" value="TreeGrafter"/>
</dbReference>
<evidence type="ECO:0000256" key="2">
    <source>
        <dbReference type="ARBA" id="ARBA00005695"/>
    </source>
</evidence>
<dbReference type="InterPro" id="IPR039424">
    <property type="entry name" value="SBP_5"/>
</dbReference>
<dbReference type="SUPFAM" id="SSF53850">
    <property type="entry name" value="Periplasmic binding protein-like II"/>
    <property type="match status" value="1"/>
</dbReference>
<dbReference type="CDD" id="cd08497">
    <property type="entry name" value="MbnE-like"/>
    <property type="match status" value="1"/>
</dbReference>
<evidence type="ECO:0000313" key="5">
    <source>
        <dbReference type="EMBL" id="PXW58072.1"/>
    </source>
</evidence>
<keyword evidence="3" id="KW-0732">Signal</keyword>
<dbReference type="GO" id="GO:0015833">
    <property type="term" value="P:peptide transport"/>
    <property type="evidence" value="ECO:0007669"/>
    <property type="project" value="TreeGrafter"/>
</dbReference>
<dbReference type="GO" id="GO:0043190">
    <property type="term" value="C:ATP-binding cassette (ABC) transporter complex"/>
    <property type="evidence" value="ECO:0007669"/>
    <property type="project" value="InterPro"/>
</dbReference>
<evidence type="ECO:0000256" key="3">
    <source>
        <dbReference type="ARBA" id="ARBA00022729"/>
    </source>
</evidence>
<name>A0A2V3U7J3_9HYPH</name>
<dbReference type="Gene3D" id="3.10.105.10">
    <property type="entry name" value="Dipeptide-binding Protein, Domain 3"/>
    <property type="match status" value="1"/>
</dbReference>
<proteinExistence type="inferred from homology"/>
<dbReference type="OrthoDB" id="9803988at2"/>
<dbReference type="EMBL" id="QJJK01000006">
    <property type="protein sequence ID" value="PXW58072.1"/>
    <property type="molecule type" value="Genomic_DNA"/>
</dbReference>
<sequence length="613" mass="67918">MSGTPNRCLKRIVMIVTLLAAALVSDIVLAGARRTAVSAYGEPALAADFKAFPYANPEAPKGGTLHLSILGTFDNLNPFVYKGIVAQGIWLGNRQIGAPVMLVYQPLMARSLDETFSLYGLIAQSVELPEDRSFIVFHLDPRARFSDGVPVTAADVEFSWALLKEKGRLYGDSTTATITDPHTIRFDLSPDNRELALLLAQMPVLPKHAVDPDTFDTATFTTPIGSGPYVVAAVDAGRSITFRRNPDFWAKDLPVTRGLYNFNEIKLNYFRDVNTQFEAFKAGTYDLRLEQSASRWATGYDFPALRDGRVIREQVPTGTPKPMSGFVFNTRRPIFADIRVREALTQVLDFAWINQNLFFGLYKRSDSFFAASELSAHDRPASARERALLAPFPGAVTPDVMEGRWSPPQSDGSGSDRRNARLAIDLMAQAGYQLAASRMVAKTDGGTVGQDFDFEIMVVSRDQEKLALNYASSLRRIGVTASVRLVDEAQYWKRLRSFDFDMILNIWNVVASPGSEQMNRWSVAAADREGSLNYAGVREPAAEAMINAMLAAKSKEDYVAAVRALDRVLISGNYVVPLFYAPDQWVARRAEVNRPNYTPLTGIAIESWWHAVP</sequence>
<comment type="subcellular location">
    <subcellularLocation>
        <location evidence="1">Periplasm</location>
    </subcellularLocation>
</comment>
<comment type="similarity">
    <text evidence="2">Belongs to the bacterial solute-binding protein 5 family.</text>
</comment>
<accession>A0A2V3U7J3</accession>
<dbReference type="GO" id="GO:0042884">
    <property type="term" value="P:microcin transport"/>
    <property type="evidence" value="ECO:0007669"/>
    <property type="project" value="TreeGrafter"/>
</dbReference>
<evidence type="ECO:0000259" key="4">
    <source>
        <dbReference type="Pfam" id="PF00496"/>
    </source>
</evidence>
<dbReference type="InterPro" id="IPR030678">
    <property type="entry name" value="Peptide/Ni-bd"/>
</dbReference>
<organism evidence="5 6">
    <name type="scientific">Chelatococcus asaccharovorans</name>
    <dbReference type="NCBI Taxonomy" id="28210"/>
    <lineage>
        <taxon>Bacteria</taxon>
        <taxon>Pseudomonadati</taxon>
        <taxon>Pseudomonadota</taxon>
        <taxon>Alphaproteobacteria</taxon>
        <taxon>Hyphomicrobiales</taxon>
        <taxon>Chelatococcaceae</taxon>
        <taxon>Chelatococcus</taxon>
    </lineage>
</organism>
<protein>
    <submittedName>
        <fullName evidence="5">Peptide/nickel transport system substrate-binding protein</fullName>
    </submittedName>
</protein>
<dbReference type="AlphaFoldDB" id="A0A2V3U7J3"/>
<evidence type="ECO:0000256" key="1">
    <source>
        <dbReference type="ARBA" id="ARBA00004418"/>
    </source>
</evidence>
<gene>
    <name evidence="5" type="ORF">C7450_106248</name>
</gene>
<evidence type="ECO:0000313" key="6">
    <source>
        <dbReference type="Proteomes" id="UP000248021"/>
    </source>
</evidence>
<dbReference type="PIRSF" id="PIRSF002741">
    <property type="entry name" value="MppA"/>
    <property type="match status" value="1"/>
</dbReference>